<feature type="non-terminal residue" evidence="2">
    <location>
        <position position="1"/>
    </location>
</feature>
<feature type="compositionally biased region" description="Basic and acidic residues" evidence="1">
    <location>
        <begin position="64"/>
        <end position="79"/>
    </location>
</feature>
<feature type="compositionally biased region" description="Acidic residues" evidence="1">
    <location>
        <begin position="28"/>
        <end position="40"/>
    </location>
</feature>
<dbReference type="OrthoDB" id="10650086at2759"/>
<organism evidence="2 3">
    <name type="scientific">Candidula unifasciata</name>
    <dbReference type="NCBI Taxonomy" id="100452"/>
    <lineage>
        <taxon>Eukaryota</taxon>
        <taxon>Metazoa</taxon>
        <taxon>Spiralia</taxon>
        <taxon>Lophotrochozoa</taxon>
        <taxon>Mollusca</taxon>
        <taxon>Gastropoda</taxon>
        <taxon>Heterobranchia</taxon>
        <taxon>Euthyneura</taxon>
        <taxon>Panpulmonata</taxon>
        <taxon>Eupulmonata</taxon>
        <taxon>Stylommatophora</taxon>
        <taxon>Helicina</taxon>
        <taxon>Helicoidea</taxon>
        <taxon>Geomitridae</taxon>
        <taxon>Candidula</taxon>
    </lineage>
</organism>
<comment type="caution">
    <text evidence="2">The sequence shown here is derived from an EMBL/GenBank/DDBJ whole genome shotgun (WGS) entry which is preliminary data.</text>
</comment>
<dbReference type="EMBL" id="CAJHNH020002145">
    <property type="protein sequence ID" value="CAG5125724.1"/>
    <property type="molecule type" value="Genomic_DNA"/>
</dbReference>
<feature type="compositionally biased region" description="Acidic residues" evidence="1">
    <location>
        <begin position="252"/>
        <end position="270"/>
    </location>
</feature>
<evidence type="ECO:0000313" key="3">
    <source>
        <dbReference type="Proteomes" id="UP000678393"/>
    </source>
</evidence>
<feature type="compositionally biased region" description="Polar residues" evidence="1">
    <location>
        <begin position="207"/>
        <end position="219"/>
    </location>
</feature>
<reference evidence="2" key="1">
    <citation type="submission" date="2021-04" db="EMBL/GenBank/DDBJ databases">
        <authorList>
            <consortium name="Molecular Ecology Group"/>
        </authorList>
    </citation>
    <scope>NUCLEOTIDE SEQUENCE</scope>
</reference>
<protein>
    <submittedName>
        <fullName evidence="2">Uncharacterized protein</fullName>
    </submittedName>
</protein>
<feature type="compositionally biased region" description="Basic and acidic residues" evidence="1">
    <location>
        <begin position="110"/>
        <end position="129"/>
    </location>
</feature>
<feature type="region of interest" description="Disordered" evidence="1">
    <location>
        <begin position="192"/>
        <end position="299"/>
    </location>
</feature>
<keyword evidence="3" id="KW-1185">Reference proteome</keyword>
<sequence length="299" mass="32775">GYEIVRDAAGNVVHPAGASSKGAGVSPDIDDGNEADTEDFGETRKKRRGRAMNTVRFGGIGDVVDGKDTSMEAAGDKKNSSTGIDSADDMDERSTVGKLSRNVSELTLTNEDKFIPKCTGKHESQRRDSEDDSEQFDINTATGDTEASNADHENIYRGAKSPRSNTWAPVSHIDSIHSQSYNLGDEILSRHSAQSHDSRVRGHHVTFVQNSELSPSTSAAVGRDDLCAGQISDFADEDDDVDNNVDDVANMEGEEEEEQEEEEEEEEAEDETSKRHHRVIDKERIKSWLESQSNISAED</sequence>
<name>A0A8S3Z829_9EUPU</name>
<gene>
    <name evidence="2" type="ORF">CUNI_LOCUS11282</name>
</gene>
<feature type="region of interest" description="Disordered" evidence="1">
    <location>
        <begin position="1"/>
        <end position="166"/>
    </location>
</feature>
<dbReference type="AlphaFoldDB" id="A0A8S3Z829"/>
<evidence type="ECO:0000256" key="1">
    <source>
        <dbReference type="SAM" id="MobiDB-lite"/>
    </source>
</evidence>
<feature type="compositionally biased region" description="Polar residues" evidence="1">
    <location>
        <begin position="289"/>
        <end position="299"/>
    </location>
</feature>
<feature type="compositionally biased region" description="Acidic residues" evidence="1">
    <location>
        <begin position="234"/>
        <end position="245"/>
    </location>
</feature>
<evidence type="ECO:0000313" key="2">
    <source>
        <dbReference type="EMBL" id="CAG5125724.1"/>
    </source>
</evidence>
<feature type="compositionally biased region" description="Polar residues" evidence="1">
    <location>
        <begin position="136"/>
        <end position="148"/>
    </location>
</feature>
<proteinExistence type="predicted"/>
<accession>A0A8S3Z829</accession>
<dbReference type="Proteomes" id="UP000678393">
    <property type="component" value="Unassembled WGS sequence"/>
</dbReference>